<evidence type="ECO:0008006" key="8">
    <source>
        <dbReference type="Google" id="ProtNLM"/>
    </source>
</evidence>
<evidence type="ECO:0000313" key="7">
    <source>
        <dbReference type="Proteomes" id="UP000694680"/>
    </source>
</evidence>
<keyword evidence="5" id="KW-0812">Transmembrane</keyword>
<reference evidence="6" key="1">
    <citation type="submission" date="2020-06" db="EMBL/GenBank/DDBJ databases">
        <authorList>
            <consortium name="Wellcome Sanger Institute Data Sharing"/>
        </authorList>
    </citation>
    <scope>NUCLEOTIDE SEQUENCE [LARGE SCALE GENOMIC DNA]</scope>
</reference>
<keyword evidence="5" id="KW-0472">Membrane</keyword>
<dbReference type="InterPro" id="IPR000874">
    <property type="entry name" value="Bombesin"/>
</dbReference>
<dbReference type="Ensembl" id="ENSGWIT00000037401.1">
    <property type="protein sequence ID" value="ENSGWIP00000034311.1"/>
    <property type="gene ID" value="ENSGWIG00000017749.1"/>
</dbReference>
<evidence type="ECO:0000313" key="6">
    <source>
        <dbReference type="Ensembl" id="ENSGWIP00000034311.1"/>
    </source>
</evidence>
<dbReference type="AlphaFoldDB" id="A0A8C5GRF5"/>
<proteinExistence type="inferred from homology"/>
<evidence type="ECO:0000256" key="2">
    <source>
        <dbReference type="ARBA" id="ARBA00010012"/>
    </source>
</evidence>
<keyword evidence="3" id="KW-0964">Secreted</keyword>
<dbReference type="GO" id="GO:0031710">
    <property type="term" value="F:neuromedin B receptor binding"/>
    <property type="evidence" value="ECO:0007669"/>
    <property type="project" value="TreeGrafter"/>
</dbReference>
<dbReference type="Proteomes" id="UP000694680">
    <property type="component" value="Chromosome 6"/>
</dbReference>
<dbReference type="PANTHER" id="PTHR16866:SF3">
    <property type="entry name" value="NEUROMEDIN-B"/>
    <property type="match status" value="1"/>
</dbReference>
<keyword evidence="4" id="KW-0027">Amidation</keyword>
<name>A0A8C5GRF5_GOUWI</name>
<dbReference type="GO" id="GO:0005576">
    <property type="term" value="C:extracellular region"/>
    <property type="evidence" value="ECO:0007669"/>
    <property type="project" value="UniProtKB-SubCell"/>
</dbReference>
<accession>A0A8C5GRF5</accession>
<evidence type="ECO:0000256" key="3">
    <source>
        <dbReference type="ARBA" id="ARBA00022525"/>
    </source>
</evidence>
<sequence>MKSALTTTCKGGILFSFILFSYIAMATSIAFDLTELRNRVSKLKVNPRGNLWATGHFMGKKSVDDSFLESSFDNMKSPSEVRAVQPPHGVEDLDLPSQDRFRRKVMEMYRNILDIL</sequence>
<organism evidence="6 7">
    <name type="scientific">Gouania willdenowi</name>
    <name type="common">Blunt-snouted clingfish</name>
    <name type="synonym">Lepadogaster willdenowi</name>
    <dbReference type="NCBI Taxonomy" id="441366"/>
    <lineage>
        <taxon>Eukaryota</taxon>
        <taxon>Metazoa</taxon>
        <taxon>Chordata</taxon>
        <taxon>Craniata</taxon>
        <taxon>Vertebrata</taxon>
        <taxon>Euteleostomi</taxon>
        <taxon>Actinopterygii</taxon>
        <taxon>Neopterygii</taxon>
        <taxon>Teleostei</taxon>
        <taxon>Neoteleostei</taxon>
        <taxon>Acanthomorphata</taxon>
        <taxon>Ovalentaria</taxon>
        <taxon>Blenniimorphae</taxon>
        <taxon>Blenniiformes</taxon>
        <taxon>Gobiesocoidei</taxon>
        <taxon>Gobiesocidae</taxon>
        <taxon>Gobiesocinae</taxon>
        <taxon>Gouania</taxon>
    </lineage>
</organism>
<evidence type="ECO:0000256" key="1">
    <source>
        <dbReference type="ARBA" id="ARBA00004613"/>
    </source>
</evidence>
<keyword evidence="5" id="KW-1133">Transmembrane helix</keyword>
<reference evidence="6" key="3">
    <citation type="submission" date="2025-09" db="UniProtKB">
        <authorList>
            <consortium name="Ensembl"/>
        </authorList>
    </citation>
    <scope>IDENTIFICATION</scope>
</reference>
<dbReference type="GO" id="GO:0043005">
    <property type="term" value="C:neuron projection"/>
    <property type="evidence" value="ECO:0007669"/>
    <property type="project" value="TreeGrafter"/>
</dbReference>
<dbReference type="GO" id="GO:0007218">
    <property type="term" value="P:neuropeptide signaling pathway"/>
    <property type="evidence" value="ECO:0007669"/>
    <property type="project" value="InterPro"/>
</dbReference>
<dbReference type="GO" id="GO:0046887">
    <property type="term" value="P:positive regulation of hormone secretion"/>
    <property type="evidence" value="ECO:0007669"/>
    <property type="project" value="TreeGrafter"/>
</dbReference>
<dbReference type="PANTHER" id="PTHR16866">
    <property type="entry name" value="GASTRIN-RELEASING PEPTIDE"/>
    <property type="match status" value="1"/>
</dbReference>
<keyword evidence="7" id="KW-1185">Reference proteome</keyword>
<reference evidence="6" key="2">
    <citation type="submission" date="2025-08" db="UniProtKB">
        <authorList>
            <consortium name="Ensembl"/>
        </authorList>
    </citation>
    <scope>IDENTIFICATION</scope>
</reference>
<dbReference type="GO" id="GO:0005184">
    <property type="term" value="F:neuropeptide hormone activity"/>
    <property type="evidence" value="ECO:0007669"/>
    <property type="project" value="TreeGrafter"/>
</dbReference>
<evidence type="ECO:0000256" key="4">
    <source>
        <dbReference type="ARBA" id="ARBA00022815"/>
    </source>
</evidence>
<dbReference type="Pfam" id="PF02044">
    <property type="entry name" value="Bombesin"/>
    <property type="match status" value="1"/>
</dbReference>
<protein>
    <recommendedName>
        <fullName evidence="8">Neuromedin-B</fullName>
    </recommendedName>
</protein>
<dbReference type="PROSITE" id="PS00257">
    <property type="entry name" value="BOMBESIN"/>
    <property type="match status" value="1"/>
</dbReference>
<comment type="subcellular location">
    <subcellularLocation>
        <location evidence="1">Secreted</location>
    </subcellularLocation>
</comment>
<feature type="transmembrane region" description="Helical" evidence="5">
    <location>
        <begin position="12"/>
        <end position="34"/>
    </location>
</feature>
<comment type="similarity">
    <text evidence="2">Belongs to the bombesin/neuromedin-B/ranatensin family.</text>
</comment>
<evidence type="ECO:0000256" key="5">
    <source>
        <dbReference type="SAM" id="Phobius"/>
    </source>
</evidence>